<dbReference type="Pfam" id="PF02170">
    <property type="entry name" value="PAZ"/>
    <property type="match status" value="1"/>
</dbReference>
<protein>
    <submittedName>
        <fullName evidence="5">Argonaute-like protein</fullName>
    </submittedName>
</protein>
<keyword evidence="6" id="KW-1185">Reference proteome</keyword>
<dbReference type="Proteomes" id="UP000759537">
    <property type="component" value="Unassembled WGS sequence"/>
</dbReference>
<evidence type="ECO:0000313" key="6">
    <source>
        <dbReference type="Proteomes" id="UP000759537"/>
    </source>
</evidence>
<feature type="compositionally biased region" description="Basic and acidic residues" evidence="2">
    <location>
        <begin position="1"/>
        <end position="18"/>
    </location>
</feature>
<dbReference type="SMART" id="SM01163">
    <property type="entry name" value="DUF1785"/>
    <property type="match status" value="1"/>
</dbReference>
<reference evidence="5" key="1">
    <citation type="submission" date="2019-10" db="EMBL/GenBank/DDBJ databases">
        <authorList>
            <consortium name="DOE Joint Genome Institute"/>
            <person name="Kuo A."/>
            <person name="Miyauchi S."/>
            <person name="Kiss E."/>
            <person name="Drula E."/>
            <person name="Kohler A."/>
            <person name="Sanchez-Garcia M."/>
            <person name="Andreopoulos B."/>
            <person name="Barry K.W."/>
            <person name="Bonito G."/>
            <person name="Buee M."/>
            <person name="Carver A."/>
            <person name="Chen C."/>
            <person name="Cichocki N."/>
            <person name="Clum A."/>
            <person name="Culley D."/>
            <person name="Crous P.W."/>
            <person name="Fauchery L."/>
            <person name="Girlanda M."/>
            <person name="Hayes R."/>
            <person name="Keri Z."/>
            <person name="LaButti K."/>
            <person name="Lipzen A."/>
            <person name="Lombard V."/>
            <person name="Magnuson J."/>
            <person name="Maillard F."/>
            <person name="Morin E."/>
            <person name="Murat C."/>
            <person name="Nolan M."/>
            <person name="Ohm R."/>
            <person name="Pangilinan J."/>
            <person name="Pereira M."/>
            <person name="Perotto S."/>
            <person name="Peter M."/>
            <person name="Riley R."/>
            <person name="Sitrit Y."/>
            <person name="Stielow B."/>
            <person name="Szollosi G."/>
            <person name="Zifcakova L."/>
            <person name="Stursova M."/>
            <person name="Spatafora J.W."/>
            <person name="Tedersoo L."/>
            <person name="Vaario L.-M."/>
            <person name="Yamada A."/>
            <person name="Yan M."/>
            <person name="Wang P."/>
            <person name="Xu J."/>
            <person name="Bruns T."/>
            <person name="Baldrian P."/>
            <person name="Vilgalys R."/>
            <person name="Henrissat B."/>
            <person name="Grigoriev I.V."/>
            <person name="Hibbett D."/>
            <person name="Nagy L.G."/>
            <person name="Martin F.M."/>
        </authorList>
    </citation>
    <scope>NUCLEOTIDE SEQUENCE</scope>
    <source>
        <strain evidence="5">Prilba</strain>
    </source>
</reference>
<dbReference type="InterPro" id="IPR036397">
    <property type="entry name" value="RNaseH_sf"/>
</dbReference>
<dbReference type="SUPFAM" id="SSF53098">
    <property type="entry name" value="Ribonuclease H-like"/>
    <property type="match status" value="1"/>
</dbReference>
<dbReference type="InterPro" id="IPR014811">
    <property type="entry name" value="ArgoL1"/>
</dbReference>
<dbReference type="Pfam" id="PF16486">
    <property type="entry name" value="ArgoN"/>
    <property type="match status" value="1"/>
</dbReference>
<organism evidence="5 6">
    <name type="scientific">Russula ochroleuca</name>
    <dbReference type="NCBI Taxonomy" id="152965"/>
    <lineage>
        <taxon>Eukaryota</taxon>
        <taxon>Fungi</taxon>
        <taxon>Dikarya</taxon>
        <taxon>Basidiomycota</taxon>
        <taxon>Agaricomycotina</taxon>
        <taxon>Agaricomycetes</taxon>
        <taxon>Russulales</taxon>
        <taxon>Russulaceae</taxon>
        <taxon>Russula</taxon>
    </lineage>
</organism>
<reference evidence="5" key="2">
    <citation type="journal article" date="2020" name="Nat. Commun.">
        <title>Large-scale genome sequencing of mycorrhizal fungi provides insights into the early evolution of symbiotic traits.</title>
        <authorList>
            <person name="Miyauchi S."/>
            <person name="Kiss E."/>
            <person name="Kuo A."/>
            <person name="Drula E."/>
            <person name="Kohler A."/>
            <person name="Sanchez-Garcia M."/>
            <person name="Morin E."/>
            <person name="Andreopoulos B."/>
            <person name="Barry K.W."/>
            <person name="Bonito G."/>
            <person name="Buee M."/>
            <person name="Carver A."/>
            <person name="Chen C."/>
            <person name="Cichocki N."/>
            <person name="Clum A."/>
            <person name="Culley D."/>
            <person name="Crous P.W."/>
            <person name="Fauchery L."/>
            <person name="Girlanda M."/>
            <person name="Hayes R.D."/>
            <person name="Keri Z."/>
            <person name="LaButti K."/>
            <person name="Lipzen A."/>
            <person name="Lombard V."/>
            <person name="Magnuson J."/>
            <person name="Maillard F."/>
            <person name="Murat C."/>
            <person name="Nolan M."/>
            <person name="Ohm R.A."/>
            <person name="Pangilinan J."/>
            <person name="Pereira M.F."/>
            <person name="Perotto S."/>
            <person name="Peter M."/>
            <person name="Pfister S."/>
            <person name="Riley R."/>
            <person name="Sitrit Y."/>
            <person name="Stielow J.B."/>
            <person name="Szollosi G."/>
            <person name="Zifcakova L."/>
            <person name="Stursova M."/>
            <person name="Spatafora J.W."/>
            <person name="Tedersoo L."/>
            <person name="Vaario L.M."/>
            <person name="Yamada A."/>
            <person name="Yan M."/>
            <person name="Wang P."/>
            <person name="Xu J."/>
            <person name="Bruns T."/>
            <person name="Baldrian P."/>
            <person name="Vilgalys R."/>
            <person name="Dunand C."/>
            <person name="Henrissat B."/>
            <person name="Grigoriev I.V."/>
            <person name="Hibbett D."/>
            <person name="Nagy L.G."/>
            <person name="Martin F.M."/>
        </authorList>
    </citation>
    <scope>NUCLEOTIDE SEQUENCE</scope>
    <source>
        <strain evidence="5">Prilba</strain>
    </source>
</reference>
<dbReference type="SMART" id="SM00949">
    <property type="entry name" value="PAZ"/>
    <property type="match status" value="1"/>
</dbReference>
<dbReference type="Pfam" id="PF16488">
    <property type="entry name" value="ArgoL2"/>
    <property type="match status" value="1"/>
</dbReference>
<evidence type="ECO:0000256" key="1">
    <source>
        <dbReference type="RuleBase" id="RU361178"/>
    </source>
</evidence>
<dbReference type="EMBL" id="WHVB01000008">
    <property type="protein sequence ID" value="KAF8480198.1"/>
    <property type="molecule type" value="Genomic_DNA"/>
</dbReference>
<dbReference type="OrthoDB" id="10252740at2759"/>
<dbReference type="Pfam" id="PF02171">
    <property type="entry name" value="Piwi"/>
    <property type="match status" value="1"/>
</dbReference>
<dbReference type="InterPro" id="IPR003165">
    <property type="entry name" value="Piwi"/>
</dbReference>
<dbReference type="GO" id="GO:0003723">
    <property type="term" value="F:RNA binding"/>
    <property type="evidence" value="ECO:0007669"/>
    <property type="project" value="InterPro"/>
</dbReference>
<dbReference type="Gene3D" id="3.40.50.2300">
    <property type="match status" value="1"/>
</dbReference>
<dbReference type="InterPro" id="IPR003100">
    <property type="entry name" value="PAZ_dom"/>
</dbReference>
<dbReference type="PROSITE" id="PS50821">
    <property type="entry name" value="PAZ"/>
    <property type="match status" value="1"/>
</dbReference>
<feature type="domain" description="PAZ" evidence="3">
    <location>
        <begin position="304"/>
        <end position="404"/>
    </location>
</feature>
<dbReference type="InterPro" id="IPR032474">
    <property type="entry name" value="Argonaute_N"/>
</dbReference>
<dbReference type="Gene3D" id="2.170.260.10">
    <property type="entry name" value="paz domain"/>
    <property type="match status" value="1"/>
</dbReference>
<feature type="domain" description="Piwi" evidence="4">
    <location>
        <begin position="592"/>
        <end position="899"/>
    </location>
</feature>
<dbReference type="PROSITE" id="PS50822">
    <property type="entry name" value="PIWI"/>
    <property type="match status" value="1"/>
</dbReference>
<feature type="region of interest" description="Disordered" evidence="2">
    <location>
        <begin position="1"/>
        <end position="48"/>
    </location>
</feature>
<comment type="caution">
    <text evidence="5">The sequence shown here is derived from an EMBL/GenBank/DDBJ whole genome shotgun (WGS) entry which is preliminary data.</text>
</comment>
<evidence type="ECO:0000259" key="4">
    <source>
        <dbReference type="PROSITE" id="PS50822"/>
    </source>
</evidence>
<proteinExistence type="inferred from homology"/>
<dbReference type="InterPro" id="IPR036085">
    <property type="entry name" value="PAZ_dom_sf"/>
</dbReference>
<accession>A0A9P5MW59</accession>
<dbReference type="InterPro" id="IPR045246">
    <property type="entry name" value="Piwi_ago-like"/>
</dbReference>
<evidence type="ECO:0000256" key="2">
    <source>
        <dbReference type="SAM" id="MobiDB-lite"/>
    </source>
</evidence>
<dbReference type="SMART" id="SM00950">
    <property type="entry name" value="Piwi"/>
    <property type="match status" value="1"/>
</dbReference>
<sequence length="945" mass="104254">MQRGGDRGRGRGGPDRGRGRGGRGGPPGGGRGRGGGGGGGGFVPREQGGIFAEGQPANIDTRLANSAEDRLILSFKSLSLRQDAMPPRPNFGTKGKPIKLRTNFFPIRVPKGPLYEYDISISPQGVSSRRVRRRIFQLAENTQDWISNGLKGRVAHDSSAKLIAASVLPQPLTINVPYFEEDDDQSGPEQDMKEYILTINYTQPIETDGLQQYLVGHPQYRNYDILPVISALNLILSAHPNRTQAGGGVMVGRNRFFFPSASPPFPLGGGLEAWRGFYSSVRPSFNQLMVNVNVCATAFYSEGNLAEAMNVFEQASFGARMSAFVQRLRVRTDHLGHQKTVKRLAKLNAKQHKFEAQELGGIVTVEEYFRRKYKINLRYPNLPLVDVGGSKTIYLPPEVCTILPGQPFRGRLPDDQTGEMIRVSARPPNANASSITVAGLRELGFMRGPTVSPVLDVFGVSIGNDMAVVPARILTPPRIRYGKGEQSVDDRASWNLRNVVFAEGAKLGPWTVLVIKDGNRYDEFSDAQDPELRSVIEGFTAMCKSCGISVIQTPPLIAVAELPRKDPQDPVRGQAVKVIRSVLMATKQKPALLLVILSNSDKHIYSGLKHLCDVYLDVPNVCVQSAKIRKERGQLQYYANVALKVNMKLGGVNHSVDEASITKLRQPPTMVVGMDVTHPGLSTVKGTPSIAAVVASADLRFSQYPASMRIQESKKEMITDLRDMMEERLLAYRTKNRELPQRILVYRDGVSEGQFSIVVNDEIPKIRASFKKFDTAQSQYRPKLTVVICGKRHHTRFYPTEAANADHNGNPKPGTIVDRGVTAIYEFDFFLQAHGGLQGTTRPTHYYVVCNEMDMSADDLQSLTNTISYTFARATKAVSLAAPAYYADLACERGRCYLHKLLSGYSEVTTTANSASTGDEDVFREAEKLWNGGVRGKLKESMYYL</sequence>
<dbReference type="AlphaFoldDB" id="A0A9P5MW59"/>
<dbReference type="Gene3D" id="3.30.420.10">
    <property type="entry name" value="Ribonuclease H-like superfamily/Ribonuclease H"/>
    <property type="match status" value="1"/>
</dbReference>
<gene>
    <name evidence="5" type="ORF">DFH94DRAFT_668658</name>
</gene>
<comment type="similarity">
    <text evidence="1">Belongs to the argonaute family.</text>
</comment>
<evidence type="ECO:0000313" key="5">
    <source>
        <dbReference type="EMBL" id="KAF8480198.1"/>
    </source>
</evidence>
<name>A0A9P5MW59_9AGAM</name>
<dbReference type="InterPro" id="IPR032472">
    <property type="entry name" value="ArgoL2"/>
</dbReference>
<dbReference type="PANTHER" id="PTHR22891">
    <property type="entry name" value="EUKARYOTIC TRANSLATION INITIATION FACTOR 2C"/>
    <property type="match status" value="1"/>
</dbReference>
<evidence type="ECO:0000259" key="3">
    <source>
        <dbReference type="PROSITE" id="PS50821"/>
    </source>
</evidence>
<dbReference type="CDD" id="cd04657">
    <property type="entry name" value="Piwi_ago-like"/>
    <property type="match status" value="1"/>
</dbReference>
<dbReference type="CDD" id="cd02846">
    <property type="entry name" value="PAZ_argonaute_like"/>
    <property type="match status" value="1"/>
</dbReference>
<feature type="compositionally biased region" description="Gly residues" evidence="2">
    <location>
        <begin position="22"/>
        <end position="42"/>
    </location>
</feature>
<dbReference type="InterPro" id="IPR012337">
    <property type="entry name" value="RNaseH-like_sf"/>
</dbReference>
<dbReference type="Pfam" id="PF08699">
    <property type="entry name" value="ArgoL1"/>
    <property type="match status" value="1"/>
</dbReference>
<dbReference type="SUPFAM" id="SSF101690">
    <property type="entry name" value="PAZ domain"/>
    <property type="match status" value="1"/>
</dbReference>